<dbReference type="WBParaSite" id="TMUE_1000003268.1">
    <property type="protein sequence ID" value="TMUE_1000003268.1"/>
    <property type="gene ID" value="WBGene00289558"/>
</dbReference>
<keyword evidence="1" id="KW-1133">Transmembrane helix</keyword>
<keyword evidence="1" id="KW-0472">Membrane</keyword>
<feature type="transmembrane region" description="Helical" evidence="1">
    <location>
        <begin position="26"/>
        <end position="43"/>
    </location>
</feature>
<dbReference type="AlphaFoldDB" id="A0A5S6Q7V5"/>
<evidence type="ECO:0000313" key="2">
    <source>
        <dbReference type="Proteomes" id="UP000046395"/>
    </source>
</evidence>
<evidence type="ECO:0000313" key="3">
    <source>
        <dbReference type="WBParaSite" id="TMUE_1000003268.1"/>
    </source>
</evidence>
<proteinExistence type="predicted"/>
<organism evidence="2 3">
    <name type="scientific">Trichuris muris</name>
    <name type="common">Mouse whipworm</name>
    <dbReference type="NCBI Taxonomy" id="70415"/>
    <lineage>
        <taxon>Eukaryota</taxon>
        <taxon>Metazoa</taxon>
        <taxon>Ecdysozoa</taxon>
        <taxon>Nematoda</taxon>
        <taxon>Enoplea</taxon>
        <taxon>Dorylaimia</taxon>
        <taxon>Trichinellida</taxon>
        <taxon>Trichuridae</taxon>
        <taxon>Trichuris</taxon>
    </lineage>
</organism>
<name>A0A5S6Q7V5_TRIMR</name>
<accession>A0A5S6Q7V5</accession>
<dbReference type="Proteomes" id="UP000046395">
    <property type="component" value="Unassembled WGS sequence"/>
</dbReference>
<evidence type="ECO:0000256" key="1">
    <source>
        <dbReference type="SAM" id="Phobius"/>
    </source>
</evidence>
<sequence>MWSSDQWVTVEPVYRNALHKNFHMDYWLLLLMASYCVTVYVVGECSQFTHYFTIIFMPHEEHTMVIVEGMTAVSLRNDQNTEQQLQDE</sequence>
<reference evidence="3" key="1">
    <citation type="submission" date="2019-12" db="UniProtKB">
        <authorList>
            <consortium name="WormBaseParasite"/>
        </authorList>
    </citation>
    <scope>IDENTIFICATION</scope>
</reference>
<keyword evidence="2" id="KW-1185">Reference proteome</keyword>
<protein>
    <submittedName>
        <fullName evidence="3">Uncharacterized protein</fullName>
    </submittedName>
</protein>
<keyword evidence="1" id="KW-0812">Transmembrane</keyword>